<accession>A0ABT1FGR4</accession>
<dbReference type="EMBL" id="JAMZEK010000003">
    <property type="protein sequence ID" value="MCP1375377.1"/>
    <property type="molecule type" value="Genomic_DNA"/>
</dbReference>
<name>A0ABT1FGR4_9GAMM</name>
<keyword evidence="1" id="KW-1133">Transmembrane helix</keyword>
<evidence type="ECO:0008006" key="4">
    <source>
        <dbReference type="Google" id="ProtNLM"/>
    </source>
</evidence>
<evidence type="ECO:0000313" key="3">
    <source>
        <dbReference type="Proteomes" id="UP001204615"/>
    </source>
</evidence>
<evidence type="ECO:0000313" key="2">
    <source>
        <dbReference type="EMBL" id="MCP1375377.1"/>
    </source>
</evidence>
<reference evidence="2 3" key="1">
    <citation type="submission" date="2022-06" db="EMBL/GenBank/DDBJ databases">
        <title>Dyella sp. Sa strain:Sa Genome sequencing.</title>
        <authorList>
            <person name="Park S."/>
        </authorList>
    </citation>
    <scope>NUCLEOTIDE SEQUENCE [LARGE SCALE GENOMIC DNA]</scope>
    <source>
        <strain evidence="2 3">Sa</strain>
    </source>
</reference>
<dbReference type="RefSeq" id="WP_253567824.1">
    <property type="nucleotide sequence ID" value="NZ_JAMZEK010000003.1"/>
</dbReference>
<organism evidence="2 3">
    <name type="scientific">Dyella lutea</name>
    <dbReference type="NCBI Taxonomy" id="2950441"/>
    <lineage>
        <taxon>Bacteria</taxon>
        <taxon>Pseudomonadati</taxon>
        <taxon>Pseudomonadota</taxon>
        <taxon>Gammaproteobacteria</taxon>
        <taxon>Lysobacterales</taxon>
        <taxon>Rhodanobacteraceae</taxon>
        <taxon>Dyella</taxon>
    </lineage>
</organism>
<keyword evidence="3" id="KW-1185">Reference proteome</keyword>
<protein>
    <recommendedName>
        <fullName evidence="4">DUF2730 family protein</fullName>
    </recommendedName>
</protein>
<gene>
    <name evidence="2" type="ORF">NC595_15105</name>
</gene>
<sequence>MSSNDVMSVLVIVLLVINLLGLLFVGVRVGGQSKVTQELNTRLTQLEAQVRFAPTHADLASLRVDINKMAEATATLAGRSGAMAQMLQTIQDHLLEKDR</sequence>
<proteinExistence type="predicted"/>
<comment type="caution">
    <text evidence="2">The sequence shown here is derived from an EMBL/GenBank/DDBJ whole genome shotgun (WGS) entry which is preliminary data.</text>
</comment>
<keyword evidence="1" id="KW-0812">Transmembrane</keyword>
<keyword evidence="1" id="KW-0472">Membrane</keyword>
<feature type="transmembrane region" description="Helical" evidence="1">
    <location>
        <begin position="6"/>
        <end position="27"/>
    </location>
</feature>
<dbReference type="Proteomes" id="UP001204615">
    <property type="component" value="Unassembled WGS sequence"/>
</dbReference>
<evidence type="ECO:0000256" key="1">
    <source>
        <dbReference type="SAM" id="Phobius"/>
    </source>
</evidence>